<dbReference type="AlphaFoldDB" id="A0A4U6WYA5"/>
<reference evidence="1 2" key="1">
    <citation type="journal article" date="2019" name="PLoS ONE">
        <title>Comparative genome analysis indicates high evolutionary potential of pathogenicity genes in Colletotrichum tanaceti.</title>
        <authorList>
            <person name="Lelwala R.V."/>
            <person name="Korhonen P.K."/>
            <person name="Young N.D."/>
            <person name="Scott J.B."/>
            <person name="Ades P.A."/>
            <person name="Gasser R.B."/>
            <person name="Taylor P.W.J."/>
        </authorList>
    </citation>
    <scope>NUCLEOTIDE SEQUENCE [LARGE SCALE GENOMIC DNA]</scope>
    <source>
        <strain evidence="1">BRIP57314</strain>
    </source>
</reference>
<dbReference type="Proteomes" id="UP000310108">
    <property type="component" value="Unassembled WGS sequence"/>
</dbReference>
<evidence type="ECO:0000313" key="2">
    <source>
        <dbReference type="Proteomes" id="UP000310108"/>
    </source>
</evidence>
<organism evidence="1 2">
    <name type="scientific">Colletotrichum tanaceti</name>
    <dbReference type="NCBI Taxonomy" id="1306861"/>
    <lineage>
        <taxon>Eukaryota</taxon>
        <taxon>Fungi</taxon>
        <taxon>Dikarya</taxon>
        <taxon>Ascomycota</taxon>
        <taxon>Pezizomycotina</taxon>
        <taxon>Sordariomycetes</taxon>
        <taxon>Hypocreomycetidae</taxon>
        <taxon>Glomerellales</taxon>
        <taxon>Glomerellaceae</taxon>
        <taxon>Colletotrichum</taxon>
        <taxon>Colletotrichum destructivum species complex</taxon>
    </lineage>
</organism>
<proteinExistence type="predicted"/>
<protein>
    <submittedName>
        <fullName evidence="1">Uncharacterized protein</fullName>
    </submittedName>
</protein>
<sequence length="81" mass="9088">MQNNYFPLCRLSQHCLPESRIIIHRTKADRPRDRAGMQVATTIPVKTVSLDPNATWAGHQMGLVDSSLRHSSLIDNAQPHS</sequence>
<accession>A0A4U6WYA5</accession>
<name>A0A4U6WYA5_9PEZI</name>
<evidence type="ECO:0000313" key="1">
    <source>
        <dbReference type="EMBL" id="TKW48191.1"/>
    </source>
</evidence>
<keyword evidence="2" id="KW-1185">Reference proteome</keyword>
<gene>
    <name evidence="1" type="ORF">CTA1_10104</name>
</gene>
<dbReference type="EMBL" id="PJEX01001515">
    <property type="protein sequence ID" value="TKW48191.1"/>
    <property type="molecule type" value="Genomic_DNA"/>
</dbReference>
<comment type="caution">
    <text evidence="1">The sequence shown here is derived from an EMBL/GenBank/DDBJ whole genome shotgun (WGS) entry which is preliminary data.</text>
</comment>